<accession>A0AB33R3B2</accession>
<dbReference type="AlphaFoldDB" id="A0AB33R3B2"/>
<organism evidence="1 2">
    <name type="scientific">Streptococcus dysgalactiae subsp. equisimilis AC-2713</name>
    <dbReference type="NCBI Taxonomy" id="759913"/>
    <lineage>
        <taxon>Bacteria</taxon>
        <taxon>Bacillati</taxon>
        <taxon>Bacillota</taxon>
        <taxon>Bacilli</taxon>
        <taxon>Lactobacillales</taxon>
        <taxon>Streptococcaceae</taxon>
        <taxon>Streptococcus</taxon>
    </lineage>
</organism>
<evidence type="ECO:0000313" key="1">
    <source>
        <dbReference type="EMBL" id="CCI61776.1"/>
    </source>
</evidence>
<sequence length="31" mass="3800">MMRYLLLYHEEKGNQFPDLPIFGHLLRNLLQ</sequence>
<protein>
    <submittedName>
        <fullName evidence="1">Uncharacterized protein</fullName>
    </submittedName>
</protein>
<evidence type="ECO:0000313" key="2">
    <source>
        <dbReference type="Proteomes" id="UP000009215"/>
    </source>
</evidence>
<reference evidence="1 2" key="1">
    <citation type="submission" date="2012-05" db="EMBL/GenBank/DDBJ databases">
        <title>Complete genome sequence of a Streptococcus dysgalactiae subsp. equisimilis strain possessing Lancefield's group A antigen.</title>
        <authorList>
            <person name="Luetticken R."/>
            <person name="Bruellhoff K."/>
            <person name="Van der Linden M."/>
            <person name="Peltroche-Llacsahuanga H."/>
            <person name="Blom J."/>
            <person name="Weber-Lehmann J."/>
            <person name="Ferretti J.J."/>
            <person name="McShan W.M."/>
        </authorList>
    </citation>
    <scope>NUCLEOTIDE SEQUENCE [LARGE SCALE GENOMIC DNA]</scope>
    <source>
        <strain evidence="1 2">AC-2713</strain>
    </source>
</reference>
<dbReference type="KEGG" id="sdc:SDSE_0265"/>
<dbReference type="EMBL" id="HE858529">
    <property type="protein sequence ID" value="CCI61776.1"/>
    <property type="molecule type" value="Genomic_DNA"/>
</dbReference>
<gene>
    <name evidence="1" type="ORF">SDSE_0265</name>
</gene>
<proteinExistence type="predicted"/>
<dbReference type="Proteomes" id="UP000009215">
    <property type="component" value="Chromosome"/>
</dbReference>
<name>A0AB33R3B2_STREQ</name>